<feature type="region of interest" description="Disordered" evidence="2">
    <location>
        <begin position="398"/>
        <end position="600"/>
    </location>
</feature>
<dbReference type="InterPro" id="IPR000571">
    <property type="entry name" value="Znf_CCCH"/>
</dbReference>
<feature type="region of interest" description="Disordered" evidence="2">
    <location>
        <begin position="280"/>
        <end position="362"/>
    </location>
</feature>
<feature type="compositionally biased region" description="Low complexity" evidence="2">
    <location>
        <begin position="419"/>
        <end position="450"/>
    </location>
</feature>
<keyword evidence="1" id="KW-0862">Zinc</keyword>
<dbReference type="EMBL" id="FO904940">
    <property type="protein sequence ID" value="CDP29207.1"/>
    <property type="molecule type" value="Genomic_DNA"/>
</dbReference>
<dbReference type="PANTHER" id="PTHR21099">
    <property type="entry name" value="RAD201"/>
    <property type="match status" value="1"/>
</dbReference>
<feature type="zinc finger region" description="C3H1-type" evidence="1">
    <location>
        <begin position="77"/>
        <end position="91"/>
    </location>
</feature>
<feature type="domain" description="C3H1-type" evidence="3">
    <location>
        <begin position="77"/>
        <end position="91"/>
    </location>
</feature>
<evidence type="ECO:0000313" key="6">
    <source>
        <dbReference type="Proteomes" id="UP000001197"/>
    </source>
</evidence>
<accession>B2AFB6</accession>
<reference evidence="4 6" key="1">
    <citation type="journal article" date="2008" name="Genome Biol.">
        <title>The genome sequence of the model ascomycete fungus Podospora anserina.</title>
        <authorList>
            <person name="Espagne E."/>
            <person name="Lespinet O."/>
            <person name="Malagnac F."/>
            <person name="Da Silva C."/>
            <person name="Jaillon O."/>
            <person name="Porcel B.M."/>
            <person name="Couloux A."/>
            <person name="Aury J.-M."/>
            <person name="Segurens B."/>
            <person name="Poulain J."/>
            <person name="Anthouard V."/>
            <person name="Grossetete S."/>
            <person name="Khalili H."/>
            <person name="Coppin E."/>
            <person name="Dequard-Chablat M."/>
            <person name="Picard M."/>
            <person name="Contamine V."/>
            <person name="Arnaise S."/>
            <person name="Bourdais A."/>
            <person name="Berteaux-Lecellier V."/>
            <person name="Gautheret D."/>
            <person name="de Vries R.P."/>
            <person name="Battaglia E."/>
            <person name="Coutinho P.M."/>
            <person name="Danchin E.G.J."/>
            <person name="Henrissat B."/>
            <person name="El Khoury R."/>
            <person name="Sainsard-Chanet A."/>
            <person name="Boivin A."/>
            <person name="Pinan-Lucarre B."/>
            <person name="Sellem C.H."/>
            <person name="Debuchy R."/>
            <person name="Wincker P."/>
            <person name="Weissenbach J."/>
            <person name="Silar P."/>
        </authorList>
    </citation>
    <scope>NUCLEOTIDE SEQUENCE [LARGE SCALE GENOMIC DNA]</scope>
    <source>
        <strain evidence="6">S / ATCC MYA-4624 / DSM 980 / FGSC 10383</strain>
        <strain evidence="4">S mat+</strain>
    </source>
</reference>
<dbReference type="PANTHER" id="PTHR21099:SF2">
    <property type="entry name" value="SI:CH211-113E8.11"/>
    <property type="match status" value="1"/>
</dbReference>
<dbReference type="VEuPathDB" id="FungiDB:PODANS_0_1550"/>
<dbReference type="PROSITE" id="PS50103">
    <property type="entry name" value="ZF_C3H1"/>
    <property type="match status" value="1"/>
</dbReference>
<dbReference type="CDD" id="cd23954">
    <property type="entry name" value="AMO1_CTD"/>
    <property type="match status" value="1"/>
</dbReference>
<dbReference type="HOGENOM" id="CLU_028685_1_0_1"/>
<gene>
    <name evidence="4" type="ORF">PODANS_0_1550</name>
</gene>
<dbReference type="GO" id="GO:0008270">
    <property type="term" value="F:zinc ion binding"/>
    <property type="evidence" value="ECO:0007669"/>
    <property type="project" value="UniProtKB-KW"/>
</dbReference>
<dbReference type="EMBL" id="CU633458">
    <property type="protein sequence ID" value="CAP62134.1"/>
    <property type="molecule type" value="Genomic_DNA"/>
</dbReference>
<name>B2AFB6_PODAN</name>
<feature type="compositionally biased region" description="Low complexity" evidence="2">
    <location>
        <begin position="458"/>
        <end position="487"/>
    </location>
</feature>
<feature type="compositionally biased region" description="Low complexity" evidence="2">
    <location>
        <begin position="497"/>
        <end position="550"/>
    </location>
</feature>
<keyword evidence="1" id="KW-0479">Metal-binding</keyword>
<dbReference type="Proteomes" id="UP000001197">
    <property type="component" value="Chromosome 5"/>
</dbReference>
<dbReference type="KEGG" id="pan:PODANSg1374"/>
<feature type="region of interest" description="Disordered" evidence="2">
    <location>
        <begin position="127"/>
        <end position="167"/>
    </location>
</feature>
<dbReference type="STRING" id="515849.B2AFB6"/>
<feature type="compositionally biased region" description="Polar residues" evidence="2">
    <location>
        <begin position="280"/>
        <end position="301"/>
    </location>
</feature>
<dbReference type="GO" id="GO:0005634">
    <property type="term" value="C:nucleus"/>
    <property type="evidence" value="ECO:0007669"/>
    <property type="project" value="TreeGrafter"/>
</dbReference>
<proteinExistence type="predicted"/>
<dbReference type="RefSeq" id="XP_001904355.1">
    <property type="nucleotide sequence ID" value="XM_001904320.1"/>
</dbReference>
<reference evidence="6" key="3">
    <citation type="journal article" date="2014" name="Genetics">
        <title>Maintaining two mating types: Structure of the mating type locus and its role in heterokaryosis in Podospora anserina.</title>
        <authorList>
            <person name="Grognet P."/>
            <person name="Bidard F."/>
            <person name="Kuchly C."/>
            <person name="Tong L.C.H."/>
            <person name="Coppin E."/>
            <person name="Benkhali J.A."/>
            <person name="Couloux A."/>
            <person name="Wincker P."/>
            <person name="Debuchy R."/>
            <person name="Silar P."/>
        </authorList>
    </citation>
    <scope>GENOME REANNOTATION</scope>
    <source>
        <strain evidence="6">S / ATCC MYA-4624 / DSM 980 / FGSC 10383</strain>
    </source>
</reference>
<evidence type="ECO:0000256" key="2">
    <source>
        <dbReference type="SAM" id="MobiDB-lite"/>
    </source>
</evidence>
<evidence type="ECO:0000259" key="3">
    <source>
        <dbReference type="PROSITE" id="PS50103"/>
    </source>
</evidence>
<sequence>MDSTSHIHIQSWVAPTFAKLQGCGKAENSCHRAALSTKRVFEKSKSVATNKPRQNDTTTSWYSNSILHPETTGIMTVCKYFQQGNCRFGSRTNHCLSFSLTTIASPQSLSLASTTAEFTLDHNCRFEHPRDGGSSQSPFGGGGNRFSALSGGQQGAFGGSKQSDQPEYAGLNEETIRKDLQNELPQWIFSCYGPGKDAPDNLFGGYPREQQPEELRIHFMKGQAAGEAEAAMNEIMQLHQVARQQIEHTLSNVPAAIQHVRDGINRHPNRHDICKQGTAGNTGTTFGQPAPNAFQSSQPASNPFGATAQPAAGGFGQPAALGQKPNPFGAPAFGQPAQPAATPSPFGQPAAPSAFGKPAALGASNPFGKPASSGFGQPSALGGGNKVFGQAAAPAFGQSGFGQTTPAPSAFGQPAGLGATPSPFAAATAAANTAQQNPNPFGQPAQNPSPFGAPAPPAANGFGQPAATPSPFGAPAAAPASNPFGAASQPAQNTPSPFGQPAAPAANPFGQPAPAAAAPSPFGAPTAPTATPSPFGAPAATTAAPSAFGQPATAPAPSPFGGTTATAPQPTPQQGGGPYGPGATRSHPPLSSYASKNPDNTLGMFKGRPVMYEVVKSQGEKPIPVIRGFDGSIQKIWNPNGAPNYTAETEAEPEKYNDPTVQRQWMMFVETGRFENGIMPEVPPKREFCVWDF</sequence>
<evidence type="ECO:0000256" key="1">
    <source>
        <dbReference type="PROSITE-ProRule" id="PRU00723"/>
    </source>
</evidence>
<keyword evidence="1" id="KW-0863">Zinc-finger</keyword>
<dbReference type="GeneID" id="6188492"/>
<protein>
    <submittedName>
        <fullName evidence="4">Podospora anserina S mat+ genomic DNA chromosome 5, supercontig 2</fullName>
    </submittedName>
</protein>
<evidence type="ECO:0000313" key="4">
    <source>
        <dbReference type="EMBL" id="CAP62134.1"/>
    </source>
</evidence>
<reference evidence="4" key="2">
    <citation type="submission" date="2008-07" db="EMBL/GenBank/DDBJ databases">
        <authorList>
            <person name="Genoscope - CEA"/>
        </authorList>
    </citation>
    <scope>NUCLEOTIDE SEQUENCE</scope>
    <source>
        <strain evidence="4">S mat+</strain>
    </source>
</reference>
<organism evidence="4">
    <name type="scientific">Podospora anserina (strain S / ATCC MYA-4624 / DSM 980 / FGSC 10383)</name>
    <name type="common">Pleurage anserina</name>
    <dbReference type="NCBI Taxonomy" id="515849"/>
    <lineage>
        <taxon>Eukaryota</taxon>
        <taxon>Fungi</taxon>
        <taxon>Dikarya</taxon>
        <taxon>Ascomycota</taxon>
        <taxon>Pezizomycotina</taxon>
        <taxon>Sordariomycetes</taxon>
        <taxon>Sordariomycetidae</taxon>
        <taxon>Sordariales</taxon>
        <taxon>Podosporaceae</taxon>
        <taxon>Podospora</taxon>
        <taxon>Podospora anserina</taxon>
    </lineage>
</organism>
<dbReference type="AlphaFoldDB" id="B2AFB6"/>
<dbReference type="eggNOG" id="ENOG502RVHV">
    <property type="taxonomic scope" value="Eukaryota"/>
</dbReference>
<feature type="compositionally biased region" description="Low complexity" evidence="2">
    <location>
        <begin position="303"/>
        <end position="341"/>
    </location>
</feature>
<keyword evidence="6" id="KW-1185">Reference proteome</keyword>
<reference evidence="5" key="4">
    <citation type="submission" date="2015-04" db="EMBL/GenBank/DDBJ databases">
        <title>Maintaining two mating types: Structure of the mating type locus and its role in heterokaryosis in Podospora anserina.</title>
        <authorList>
            <person name="Grognet P."/>
            <person name="Bidard F."/>
            <person name="Kuchly C."/>
            <person name="Chan Ho Tong L."/>
            <person name="Coppin E."/>
            <person name="Ait Benkhali J."/>
            <person name="Couloux A."/>
            <person name="Wincker P."/>
            <person name="Debuchy R."/>
            <person name="Silar P."/>
        </authorList>
    </citation>
    <scope>NUCLEOTIDE SEQUENCE</scope>
</reference>
<dbReference type="OrthoDB" id="20729at2759"/>
<evidence type="ECO:0000313" key="5">
    <source>
        <dbReference type="EMBL" id="CDP29207.1"/>
    </source>
</evidence>